<dbReference type="EMBL" id="MU826353">
    <property type="protein sequence ID" value="KAJ7380489.1"/>
    <property type="molecule type" value="Genomic_DNA"/>
</dbReference>
<evidence type="ECO:0000313" key="3">
    <source>
        <dbReference type="Proteomes" id="UP001163046"/>
    </source>
</evidence>
<evidence type="ECO:0000313" key="2">
    <source>
        <dbReference type="EMBL" id="KAJ7380489.1"/>
    </source>
</evidence>
<dbReference type="Proteomes" id="UP001163046">
    <property type="component" value="Unassembled WGS sequence"/>
</dbReference>
<dbReference type="AlphaFoldDB" id="A0A9X0D0N7"/>
<gene>
    <name evidence="2" type="ORF">OS493_008951</name>
</gene>
<accession>A0A9X0D0N7</accession>
<sequence>MPKYIFTGCQTTVPKKSQATQCTILEDFFTSSTPVQSEDELSESDEEMEADDPSYVPDPDEIDADDDSDFDDCLYEESPKMHLLMNKSCSWWPSHRFLALSVLSCMPVGMRKDG</sequence>
<comment type="caution">
    <text evidence="2">The sequence shown here is derived from an EMBL/GenBank/DDBJ whole genome shotgun (WGS) entry which is preliminary data.</text>
</comment>
<protein>
    <submittedName>
        <fullName evidence="2">Uncharacterized protein</fullName>
    </submittedName>
</protein>
<evidence type="ECO:0000256" key="1">
    <source>
        <dbReference type="SAM" id="MobiDB-lite"/>
    </source>
</evidence>
<keyword evidence="3" id="KW-1185">Reference proteome</keyword>
<proteinExistence type="predicted"/>
<name>A0A9X0D0N7_9CNID</name>
<organism evidence="2 3">
    <name type="scientific">Desmophyllum pertusum</name>
    <dbReference type="NCBI Taxonomy" id="174260"/>
    <lineage>
        <taxon>Eukaryota</taxon>
        <taxon>Metazoa</taxon>
        <taxon>Cnidaria</taxon>
        <taxon>Anthozoa</taxon>
        <taxon>Hexacorallia</taxon>
        <taxon>Scleractinia</taxon>
        <taxon>Caryophylliina</taxon>
        <taxon>Caryophylliidae</taxon>
        <taxon>Desmophyllum</taxon>
    </lineage>
</organism>
<feature type="compositionally biased region" description="Acidic residues" evidence="1">
    <location>
        <begin position="37"/>
        <end position="71"/>
    </location>
</feature>
<feature type="region of interest" description="Disordered" evidence="1">
    <location>
        <begin position="31"/>
        <end position="71"/>
    </location>
</feature>
<reference evidence="2" key="1">
    <citation type="submission" date="2023-01" db="EMBL/GenBank/DDBJ databases">
        <title>Genome assembly of the deep-sea coral Lophelia pertusa.</title>
        <authorList>
            <person name="Herrera S."/>
            <person name="Cordes E."/>
        </authorList>
    </citation>
    <scope>NUCLEOTIDE SEQUENCE</scope>
    <source>
        <strain evidence="2">USNM1676648</strain>
        <tissue evidence="2">Polyp</tissue>
    </source>
</reference>